<protein>
    <submittedName>
        <fullName evidence="1">Type I iterative polyketide synthase</fullName>
    </submittedName>
</protein>
<accession>A0A9W9XVC2</accession>
<keyword evidence="2" id="KW-1185">Reference proteome</keyword>
<sequence length="84" mass="9255">MHYPLDIVIPLIFHKVPADSSTRQTVTDSLIQKQTSGFSAPVPRPVNQTSSRCVLYLGSHILDHLAEQPSVRKIVLTGGQLVSY</sequence>
<dbReference type="AlphaFoldDB" id="A0A9W9XVC2"/>
<gene>
    <name evidence="1" type="ORF">N7463_006109</name>
</gene>
<proteinExistence type="predicted"/>
<dbReference type="EMBL" id="JAPWDS010000003">
    <property type="protein sequence ID" value="KAJ5503235.1"/>
    <property type="molecule type" value="Genomic_DNA"/>
</dbReference>
<evidence type="ECO:0000313" key="2">
    <source>
        <dbReference type="Proteomes" id="UP001149954"/>
    </source>
</evidence>
<reference evidence="1" key="2">
    <citation type="journal article" date="2023" name="IMA Fungus">
        <title>Comparative genomic study of the Penicillium genus elucidates a diverse pangenome and 15 lateral gene transfer events.</title>
        <authorList>
            <person name="Petersen C."/>
            <person name="Sorensen T."/>
            <person name="Nielsen M.R."/>
            <person name="Sondergaard T.E."/>
            <person name="Sorensen J.L."/>
            <person name="Fitzpatrick D.A."/>
            <person name="Frisvad J.C."/>
            <person name="Nielsen K.L."/>
        </authorList>
    </citation>
    <scope>NUCLEOTIDE SEQUENCE</scope>
    <source>
        <strain evidence="1">IBT 29495</strain>
    </source>
</reference>
<reference evidence="1" key="1">
    <citation type="submission" date="2022-12" db="EMBL/GenBank/DDBJ databases">
        <authorList>
            <person name="Petersen C."/>
        </authorList>
    </citation>
    <scope>NUCLEOTIDE SEQUENCE</scope>
    <source>
        <strain evidence="1">IBT 29495</strain>
    </source>
</reference>
<dbReference type="Proteomes" id="UP001149954">
    <property type="component" value="Unassembled WGS sequence"/>
</dbReference>
<evidence type="ECO:0000313" key="1">
    <source>
        <dbReference type="EMBL" id="KAJ5503235.1"/>
    </source>
</evidence>
<name>A0A9W9XVC2_9EURO</name>
<comment type="caution">
    <text evidence="1">The sequence shown here is derived from an EMBL/GenBank/DDBJ whole genome shotgun (WGS) entry which is preliminary data.</text>
</comment>
<organism evidence="1 2">
    <name type="scientific">Penicillium fimorum</name>
    <dbReference type="NCBI Taxonomy" id="1882269"/>
    <lineage>
        <taxon>Eukaryota</taxon>
        <taxon>Fungi</taxon>
        <taxon>Dikarya</taxon>
        <taxon>Ascomycota</taxon>
        <taxon>Pezizomycotina</taxon>
        <taxon>Eurotiomycetes</taxon>
        <taxon>Eurotiomycetidae</taxon>
        <taxon>Eurotiales</taxon>
        <taxon>Aspergillaceae</taxon>
        <taxon>Penicillium</taxon>
    </lineage>
</organism>